<evidence type="ECO:0000256" key="1">
    <source>
        <dbReference type="ARBA" id="ARBA00004123"/>
    </source>
</evidence>
<gene>
    <name evidence="9" type="ORF">RJ641_012081</name>
</gene>
<dbReference type="InterPro" id="IPR010409">
    <property type="entry name" value="GAGA-bd_tscrpt_act"/>
</dbReference>
<evidence type="ECO:0000256" key="8">
    <source>
        <dbReference type="SAM" id="MobiDB-lite"/>
    </source>
</evidence>
<accession>A0AAN8UYI1</accession>
<organism evidence="9 10">
    <name type="scientific">Dillenia turbinata</name>
    <dbReference type="NCBI Taxonomy" id="194707"/>
    <lineage>
        <taxon>Eukaryota</taxon>
        <taxon>Viridiplantae</taxon>
        <taxon>Streptophyta</taxon>
        <taxon>Embryophyta</taxon>
        <taxon>Tracheophyta</taxon>
        <taxon>Spermatophyta</taxon>
        <taxon>Magnoliopsida</taxon>
        <taxon>eudicotyledons</taxon>
        <taxon>Gunneridae</taxon>
        <taxon>Pentapetalae</taxon>
        <taxon>Dilleniales</taxon>
        <taxon>Dilleniaceae</taxon>
        <taxon>Dillenia</taxon>
    </lineage>
</organism>
<comment type="similarity">
    <text evidence="2 7">Belongs to the BBR/BPC family.</text>
</comment>
<dbReference type="AlphaFoldDB" id="A0AAN8UYI1"/>
<comment type="function">
    <text evidence="7">Transcriptional regulator that specifically binds to GA-rich elements (GAGA-repeats) present in regulatory sequences of genes involved in developmental processes.</text>
</comment>
<feature type="compositionally biased region" description="Basic and acidic residues" evidence="8">
    <location>
        <begin position="138"/>
        <end position="164"/>
    </location>
</feature>
<dbReference type="GO" id="GO:0005634">
    <property type="term" value="C:nucleus"/>
    <property type="evidence" value="ECO:0007669"/>
    <property type="project" value="UniProtKB-SubCell"/>
</dbReference>
<evidence type="ECO:0000256" key="3">
    <source>
        <dbReference type="ARBA" id="ARBA00023015"/>
    </source>
</evidence>
<proteinExistence type="inferred from homology"/>
<sequence length="283" mass="31546">MYVEFVMDDGGGLGVNQNLRTWGHYYVGGSIKGHLGLQLMPERDTKAFLPRPDHTVTVGPNGGTAYHHSHRDTMVSESTVVPMDYVRDSWMHQREKFLNMLPGNPNFAILHEPSAAHAPIHMVQQQQQQQQHQPQPDSLKDERLAGVEESGVKKERTPSKKREANAVPKTPKPKRAKKGPSVPREKGNSMVQRTKGAKKNVDVVINGIEMDISGIPIPVCSCTGNPQQCYRWGSGGWQSACCTTSISTYPLPMSTKRRGSRIAGRKMSQGAFKKIFVYHFYPI</sequence>
<evidence type="ECO:0000256" key="7">
    <source>
        <dbReference type="RuleBase" id="RU367160"/>
    </source>
</evidence>
<comment type="caution">
    <text evidence="9">The sequence shown here is derived from an EMBL/GenBank/DDBJ whole genome shotgun (WGS) entry which is preliminary data.</text>
</comment>
<evidence type="ECO:0000256" key="6">
    <source>
        <dbReference type="ARBA" id="ARBA00023242"/>
    </source>
</evidence>
<evidence type="ECO:0000313" key="9">
    <source>
        <dbReference type="EMBL" id="KAK6921574.1"/>
    </source>
</evidence>
<keyword evidence="5 7" id="KW-0804">Transcription</keyword>
<comment type="subcellular location">
    <subcellularLocation>
        <location evidence="1 7">Nucleus</location>
    </subcellularLocation>
</comment>
<protein>
    <recommendedName>
        <fullName evidence="7">GAGA-binding transcriptional activator</fullName>
    </recommendedName>
</protein>
<keyword evidence="4 7" id="KW-0238">DNA-binding</keyword>
<keyword evidence="3 7" id="KW-0805">Transcription regulation</keyword>
<feature type="region of interest" description="Disordered" evidence="8">
    <location>
        <begin position="119"/>
        <end position="196"/>
    </location>
</feature>
<evidence type="ECO:0000256" key="4">
    <source>
        <dbReference type="ARBA" id="ARBA00023125"/>
    </source>
</evidence>
<dbReference type="Proteomes" id="UP001370490">
    <property type="component" value="Unassembled WGS sequence"/>
</dbReference>
<keyword evidence="10" id="KW-1185">Reference proteome</keyword>
<dbReference type="GO" id="GO:0003700">
    <property type="term" value="F:DNA-binding transcription factor activity"/>
    <property type="evidence" value="ECO:0007669"/>
    <property type="project" value="UniProtKB-UniRule"/>
</dbReference>
<dbReference type="SMART" id="SM01226">
    <property type="entry name" value="GAGA_bind"/>
    <property type="match status" value="1"/>
</dbReference>
<dbReference type="Pfam" id="PF06217">
    <property type="entry name" value="GAGA_bind"/>
    <property type="match status" value="1"/>
</dbReference>
<evidence type="ECO:0000313" key="10">
    <source>
        <dbReference type="Proteomes" id="UP001370490"/>
    </source>
</evidence>
<reference evidence="9 10" key="1">
    <citation type="submission" date="2023-12" db="EMBL/GenBank/DDBJ databases">
        <title>A high-quality genome assembly for Dillenia turbinata (Dilleniales).</title>
        <authorList>
            <person name="Chanderbali A."/>
        </authorList>
    </citation>
    <scope>NUCLEOTIDE SEQUENCE [LARGE SCALE GENOMIC DNA]</scope>
    <source>
        <strain evidence="9">LSX21</strain>
        <tissue evidence="9">Leaf</tissue>
    </source>
</reference>
<dbReference type="EMBL" id="JBAMMX010000019">
    <property type="protein sequence ID" value="KAK6921574.1"/>
    <property type="molecule type" value="Genomic_DNA"/>
</dbReference>
<evidence type="ECO:0000256" key="2">
    <source>
        <dbReference type="ARBA" id="ARBA00007911"/>
    </source>
</evidence>
<evidence type="ECO:0000256" key="5">
    <source>
        <dbReference type="ARBA" id="ARBA00023163"/>
    </source>
</evidence>
<dbReference type="GO" id="GO:0043565">
    <property type="term" value="F:sequence-specific DNA binding"/>
    <property type="evidence" value="ECO:0007669"/>
    <property type="project" value="TreeGrafter"/>
</dbReference>
<name>A0AAN8UYI1_9MAGN</name>
<dbReference type="PANTHER" id="PTHR31421">
    <property type="entry name" value="PROTEIN BASIC PENTACYSTEINE3"/>
    <property type="match status" value="1"/>
</dbReference>
<keyword evidence="6 7" id="KW-0539">Nucleus</keyword>
<feature type="compositionally biased region" description="Low complexity" evidence="8">
    <location>
        <begin position="124"/>
        <end position="136"/>
    </location>
</feature>
<dbReference type="PANTHER" id="PTHR31421:SF0">
    <property type="entry name" value="PROTEIN BASIC PENTACYSTEINE1-RELATED"/>
    <property type="match status" value="1"/>
</dbReference>
<dbReference type="GO" id="GO:0009723">
    <property type="term" value="P:response to ethylene"/>
    <property type="evidence" value="ECO:0007669"/>
    <property type="project" value="TreeGrafter"/>
</dbReference>